<keyword evidence="2" id="KW-0472">Membrane</keyword>
<dbReference type="EMBL" id="JAWSTH010000209">
    <property type="protein sequence ID" value="MDW5598880.1"/>
    <property type="molecule type" value="Genomic_DNA"/>
</dbReference>
<dbReference type="Proteomes" id="UP001284601">
    <property type="component" value="Unassembled WGS sequence"/>
</dbReference>
<organism evidence="3 4">
    <name type="scientific">Conexibacter stalactiti</name>
    <dbReference type="NCBI Taxonomy" id="1940611"/>
    <lineage>
        <taxon>Bacteria</taxon>
        <taxon>Bacillati</taxon>
        <taxon>Actinomycetota</taxon>
        <taxon>Thermoleophilia</taxon>
        <taxon>Solirubrobacterales</taxon>
        <taxon>Conexibacteraceae</taxon>
        <taxon>Conexibacter</taxon>
    </lineage>
</organism>
<proteinExistence type="predicted"/>
<accession>A0ABU4I2F4</accession>
<keyword evidence="2" id="KW-1133">Transmembrane helix</keyword>
<feature type="transmembrane region" description="Helical" evidence="2">
    <location>
        <begin position="179"/>
        <end position="203"/>
    </location>
</feature>
<reference evidence="4" key="1">
    <citation type="submission" date="2023-07" db="EMBL/GenBank/DDBJ databases">
        <title>Conexibacter stalactiti sp. nov., isolated from stalactites in a lava cave and emended description of the genus Conexibacter.</title>
        <authorList>
            <person name="Lee S.D."/>
        </authorList>
    </citation>
    <scope>NUCLEOTIDE SEQUENCE [LARGE SCALE GENOMIC DNA]</scope>
    <source>
        <strain evidence="4">KCTC 39840</strain>
    </source>
</reference>
<feature type="compositionally biased region" description="Basic and acidic residues" evidence="1">
    <location>
        <begin position="116"/>
        <end position="132"/>
    </location>
</feature>
<feature type="transmembrane region" description="Helical" evidence="2">
    <location>
        <begin position="72"/>
        <end position="92"/>
    </location>
</feature>
<evidence type="ECO:0000313" key="4">
    <source>
        <dbReference type="Proteomes" id="UP001284601"/>
    </source>
</evidence>
<keyword evidence="4" id="KW-1185">Reference proteome</keyword>
<comment type="caution">
    <text evidence="3">The sequence shown here is derived from an EMBL/GenBank/DDBJ whole genome shotgun (WGS) entry which is preliminary data.</text>
</comment>
<name>A0ABU4I2F4_9ACTN</name>
<sequence length="389" mass="39733">GAGVGAGPPAVAGSDAERRAALGFAARLHEAGRAVEVESCWLRPRGELAHALHAGVGVAASLLAVSSPPAGLALALLALLSLLLDLSGRLFLLRRLTPERATQNVVAAAPGDGAADADRGAGDANRGADDAVRGSADANRGAGDAVPLHVILTASLDVPRGGLLRRLARGRRDGEAWRVLPGPFAWVALALLAVALCAGARLAGAEGTALGAVQLVPTLVLLVALGLLVDAALARPLATNPIAPEVVLAAARALDAAPPRRLAVTVLLAGAGSAQALGFREHLRRRRLPPARTVVIEVARGDAAPAPTWWTRDGVLLPLRYHPQLVALAGAAAAEEQQLGARGRRGRALGAALRARQRRIPAIRLSGPDVAGTLALLLTLVELLDEQRG</sequence>
<evidence type="ECO:0000313" key="3">
    <source>
        <dbReference type="EMBL" id="MDW5598880.1"/>
    </source>
</evidence>
<keyword evidence="2" id="KW-0812">Transmembrane</keyword>
<feature type="transmembrane region" description="Helical" evidence="2">
    <location>
        <begin position="209"/>
        <end position="229"/>
    </location>
</feature>
<gene>
    <name evidence="3" type="ORF">R7226_31265</name>
</gene>
<evidence type="ECO:0000256" key="1">
    <source>
        <dbReference type="SAM" id="MobiDB-lite"/>
    </source>
</evidence>
<feature type="region of interest" description="Disordered" evidence="1">
    <location>
        <begin position="108"/>
        <end position="139"/>
    </location>
</feature>
<evidence type="ECO:0000256" key="2">
    <source>
        <dbReference type="SAM" id="Phobius"/>
    </source>
</evidence>
<feature type="non-terminal residue" evidence="3">
    <location>
        <position position="1"/>
    </location>
</feature>
<protein>
    <submittedName>
        <fullName evidence="3">Uncharacterized protein</fullName>
    </submittedName>
</protein>